<comment type="cofactor">
    <cofactor evidence="1 13">
        <name>Mg(2+)</name>
        <dbReference type="ChEBI" id="CHEBI:18420"/>
    </cofactor>
</comment>
<dbReference type="PROSITE" id="PS51374">
    <property type="entry name" value="NDPK_LIKE"/>
    <property type="match status" value="1"/>
</dbReference>
<dbReference type="PANTHER" id="PTHR11349">
    <property type="entry name" value="NUCLEOSIDE DIPHOSPHATE KINASE"/>
    <property type="match status" value="1"/>
</dbReference>
<dbReference type="RefSeq" id="WP_142454670.1">
    <property type="nucleotide sequence ID" value="NZ_FXTP01000009.1"/>
</dbReference>
<dbReference type="AlphaFoldDB" id="A0A521DNN0"/>
<name>A0A521DNN0_9BACT</name>
<feature type="binding site" evidence="13 14">
    <location>
        <position position="59"/>
    </location>
    <ligand>
        <name>ATP</name>
        <dbReference type="ChEBI" id="CHEBI:30616"/>
    </ligand>
</feature>
<evidence type="ECO:0000256" key="4">
    <source>
        <dbReference type="ARBA" id="ARBA00017632"/>
    </source>
</evidence>
<feature type="binding site" evidence="13 14">
    <location>
        <position position="11"/>
    </location>
    <ligand>
        <name>ATP</name>
        <dbReference type="ChEBI" id="CHEBI:30616"/>
    </ligand>
</feature>
<evidence type="ECO:0000256" key="15">
    <source>
        <dbReference type="RuleBase" id="RU004011"/>
    </source>
</evidence>
<dbReference type="Proteomes" id="UP000317557">
    <property type="component" value="Unassembled WGS sequence"/>
</dbReference>
<dbReference type="GO" id="GO:0005524">
    <property type="term" value="F:ATP binding"/>
    <property type="evidence" value="ECO:0007669"/>
    <property type="project" value="UniProtKB-UniRule"/>
</dbReference>
<dbReference type="InterPro" id="IPR034907">
    <property type="entry name" value="NDK-like_dom"/>
</dbReference>
<keyword evidence="10 13" id="KW-0067">ATP-binding</keyword>
<dbReference type="GO" id="GO:0006228">
    <property type="term" value="P:UTP biosynthetic process"/>
    <property type="evidence" value="ECO:0007669"/>
    <property type="project" value="UniProtKB-UniRule"/>
</dbReference>
<protein>
    <recommendedName>
        <fullName evidence="4 13">Nucleoside diphosphate kinase</fullName>
        <shortName evidence="13">NDK</shortName>
        <shortName evidence="13">NDP kinase</shortName>
        <ecNumber evidence="3 13">2.7.4.6</ecNumber>
    </recommendedName>
    <alternativeName>
        <fullName evidence="13">Nucleoside-2-P kinase</fullName>
    </alternativeName>
</protein>
<keyword evidence="13" id="KW-0963">Cytoplasm</keyword>
<evidence type="ECO:0000256" key="10">
    <source>
        <dbReference type="ARBA" id="ARBA00022840"/>
    </source>
</evidence>
<feature type="binding site" evidence="13 14">
    <location>
        <position position="104"/>
    </location>
    <ligand>
        <name>ATP</name>
        <dbReference type="ChEBI" id="CHEBI:30616"/>
    </ligand>
</feature>
<gene>
    <name evidence="13" type="primary">ndk</name>
    <name evidence="18" type="ORF">SAMN06265219_10919</name>
</gene>
<feature type="binding site" evidence="13 14">
    <location>
        <position position="87"/>
    </location>
    <ligand>
        <name>ATP</name>
        <dbReference type="ChEBI" id="CHEBI:30616"/>
    </ligand>
</feature>
<dbReference type="OrthoDB" id="9801161at2"/>
<comment type="function">
    <text evidence="13">Major role in the synthesis of nucleoside triphosphates other than ATP. The ATP gamma phosphate is transferred to the NDP beta phosphate via a ping-pong mechanism, using a phosphorylated active-site intermediate.</text>
</comment>
<evidence type="ECO:0000256" key="3">
    <source>
        <dbReference type="ARBA" id="ARBA00012966"/>
    </source>
</evidence>
<feature type="binding site" evidence="13 14">
    <location>
        <position position="114"/>
    </location>
    <ligand>
        <name>ATP</name>
        <dbReference type="ChEBI" id="CHEBI:30616"/>
    </ligand>
</feature>
<keyword evidence="12 13" id="KW-0546">Nucleotide metabolism</keyword>
<keyword evidence="9 13" id="KW-0418">Kinase</keyword>
<dbReference type="NCBIfam" id="NF001908">
    <property type="entry name" value="PRK00668.1"/>
    <property type="match status" value="1"/>
</dbReference>
<dbReference type="HAMAP" id="MF_00451">
    <property type="entry name" value="NDP_kinase"/>
    <property type="match status" value="1"/>
</dbReference>
<dbReference type="InterPro" id="IPR023005">
    <property type="entry name" value="Nucleoside_diP_kinase_AS"/>
</dbReference>
<organism evidence="18 19">
    <name type="scientific">Gracilimonas mengyeensis</name>
    <dbReference type="NCBI Taxonomy" id="1302730"/>
    <lineage>
        <taxon>Bacteria</taxon>
        <taxon>Pseudomonadati</taxon>
        <taxon>Balneolota</taxon>
        <taxon>Balneolia</taxon>
        <taxon>Balneolales</taxon>
        <taxon>Balneolaceae</taxon>
        <taxon>Gracilimonas</taxon>
    </lineage>
</organism>
<feature type="domain" description="Nucleoside diphosphate kinase-like" evidence="17">
    <location>
        <begin position="3"/>
        <end position="140"/>
    </location>
</feature>
<evidence type="ECO:0000256" key="11">
    <source>
        <dbReference type="ARBA" id="ARBA00022842"/>
    </source>
</evidence>
<sequence>MAKERTLTILKPDCVRKGLIGEVTKRIQEAGFDILAMKMTRLTKDTAGGFYAVHKERPFYDELCEFMSSGACVPMILEKENAIADFRELIGATNPDEADEGTIRADFADSVGENIIHGSDSVENGKIEASYFFAESEVVANQA</sequence>
<evidence type="ECO:0000256" key="6">
    <source>
        <dbReference type="ARBA" id="ARBA00022679"/>
    </source>
</evidence>
<evidence type="ECO:0000256" key="7">
    <source>
        <dbReference type="ARBA" id="ARBA00022723"/>
    </source>
</evidence>
<dbReference type="EMBL" id="FXTP01000009">
    <property type="protein sequence ID" value="SMO73334.1"/>
    <property type="molecule type" value="Genomic_DNA"/>
</dbReference>
<dbReference type="GO" id="GO:0046872">
    <property type="term" value="F:metal ion binding"/>
    <property type="evidence" value="ECO:0007669"/>
    <property type="project" value="UniProtKB-KW"/>
</dbReference>
<dbReference type="GO" id="GO:0006241">
    <property type="term" value="P:CTP biosynthetic process"/>
    <property type="evidence" value="ECO:0007669"/>
    <property type="project" value="UniProtKB-UniRule"/>
</dbReference>
<comment type="catalytic activity">
    <reaction evidence="13 16">
        <text>a 2'-deoxyribonucleoside 5'-diphosphate + ATP = a 2'-deoxyribonucleoside 5'-triphosphate + ADP</text>
        <dbReference type="Rhea" id="RHEA:44640"/>
        <dbReference type="ChEBI" id="CHEBI:30616"/>
        <dbReference type="ChEBI" id="CHEBI:61560"/>
        <dbReference type="ChEBI" id="CHEBI:73316"/>
        <dbReference type="ChEBI" id="CHEBI:456216"/>
        <dbReference type="EC" id="2.7.4.6"/>
    </reaction>
</comment>
<keyword evidence="5 13" id="KW-0597">Phosphoprotein</keyword>
<evidence type="ECO:0000313" key="18">
    <source>
        <dbReference type="EMBL" id="SMO73334.1"/>
    </source>
</evidence>
<dbReference type="InterPro" id="IPR036850">
    <property type="entry name" value="NDK-like_dom_sf"/>
</dbReference>
<dbReference type="GO" id="GO:0006183">
    <property type="term" value="P:GTP biosynthetic process"/>
    <property type="evidence" value="ECO:0007669"/>
    <property type="project" value="UniProtKB-UniRule"/>
</dbReference>
<dbReference type="GO" id="GO:0004550">
    <property type="term" value="F:nucleoside diphosphate kinase activity"/>
    <property type="evidence" value="ECO:0007669"/>
    <property type="project" value="UniProtKB-UniRule"/>
</dbReference>
<keyword evidence="8 13" id="KW-0547">Nucleotide-binding</keyword>
<dbReference type="EC" id="2.7.4.6" evidence="3 13"/>
<dbReference type="Gene3D" id="3.30.70.141">
    <property type="entry name" value="Nucleoside diphosphate kinase-like domain"/>
    <property type="match status" value="1"/>
</dbReference>
<dbReference type="InterPro" id="IPR001564">
    <property type="entry name" value="Nucleoside_diP_kinase"/>
</dbReference>
<keyword evidence="19" id="KW-1185">Reference proteome</keyword>
<dbReference type="FunFam" id="3.30.70.141:FF:000003">
    <property type="entry name" value="Nucleoside diphosphate kinase"/>
    <property type="match status" value="1"/>
</dbReference>
<evidence type="ECO:0000256" key="12">
    <source>
        <dbReference type="ARBA" id="ARBA00023080"/>
    </source>
</evidence>
<dbReference type="CDD" id="cd04413">
    <property type="entry name" value="NDPk_I"/>
    <property type="match status" value="1"/>
</dbReference>
<dbReference type="PRINTS" id="PR01243">
    <property type="entry name" value="NUCDPKINASE"/>
</dbReference>
<dbReference type="SUPFAM" id="SSF54919">
    <property type="entry name" value="Nucleoside diphosphate kinase, NDK"/>
    <property type="match status" value="1"/>
</dbReference>
<keyword evidence="11 13" id="KW-0460">Magnesium</keyword>
<evidence type="ECO:0000256" key="5">
    <source>
        <dbReference type="ARBA" id="ARBA00022553"/>
    </source>
</evidence>
<feature type="active site" description="Pros-phosphohistidine intermediate" evidence="13 14">
    <location>
        <position position="117"/>
    </location>
</feature>
<dbReference type="GO" id="GO:0005737">
    <property type="term" value="C:cytoplasm"/>
    <property type="evidence" value="ECO:0007669"/>
    <property type="project" value="UniProtKB-SubCell"/>
</dbReference>
<reference evidence="18 19" key="1">
    <citation type="submission" date="2017-05" db="EMBL/GenBank/DDBJ databases">
        <authorList>
            <person name="Varghese N."/>
            <person name="Submissions S."/>
        </authorList>
    </citation>
    <scope>NUCLEOTIDE SEQUENCE [LARGE SCALE GENOMIC DNA]</scope>
    <source>
        <strain evidence="18 19">DSM 21985</strain>
    </source>
</reference>
<comment type="catalytic activity">
    <reaction evidence="13">
        <text>a ribonucleoside 5'-diphosphate + ATP = a ribonucleoside 5'-triphosphate + ADP</text>
        <dbReference type="Rhea" id="RHEA:18113"/>
        <dbReference type="ChEBI" id="CHEBI:30616"/>
        <dbReference type="ChEBI" id="CHEBI:57930"/>
        <dbReference type="ChEBI" id="CHEBI:61557"/>
        <dbReference type="ChEBI" id="CHEBI:456216"/>
        <dbReference type="EC" id="2.7.4.6"/>
    </reaction>
</comment>
<dbReference type="PROSITE" id="PS00469">
    <property type="entry name" value="NDPK"/>
    <property type="match status" value="1"/>
</dbReference>
<keyword evidence="7 13" id="KW-0479">Metal-binding</keyword>
<feature type="binding site" evidence="13 14">
    <location>
        <position position="93"/>
    </location>
    <ligand>
        <name>ATP</name>
        <dbReference type="ChEBI" id="CHEBI:30616"/>
    </ligand>
</feature>
<evidence type="ECO:0000256" key="14">
    <source>
        <dbReference type="PROSITE-ProRule" id="PRU00706"/>
    </source>
</evidence>
<evidence type="ECO:0000256" key="9">
    <source>
        <dbReference type="ARBA" id="ARBA00022777"/>
    </source>
</evidence>
<comment type="subcellular location">
    <subcellularLocation>
        <location evidence="13">Cytoplasm</location>
    </subcellularLocation>
</comment>
<dbReference type="SMART" id="SM00562">
    <property type="entry name" value="NDK"/>
    <property type="match status" value="1"/>
</dbReference>
<proteinExistence type="inferred from homology"/>
<evidence type="ECO:0000256" key="13">
    <source>
        <dbReference type="HAMAP-Rule" id="MF_00451"/>
    </source>
</evidence>
<evidence type="ECO:0000256" key="1">
    <source>
        <dbReference type="ARBA" id="ARBA00001946"/>
    </source>
</evidence>
<evidence type="ECO:0000256" key="16">
    <source>
        <dbReference type="RuleBase" id="RU004013"/>
    </source>
</evidence>
<dbReference type="Pfam" id="PF00334">
    <property type="entry name" value="NDK"/>
    <property type="match status" value="1"/>
</dbReference>
<accession>A0A521DNN0</accession>
<evidence type="ECO:0000259" key="17">
    <source>
        <dbReference type="SMART" id="SM00562"/>
    </source>
</evidence>
<comment type="subunit">
    <text evidence="13">Homotetramer.</text>
</comment>
<evidence type="ECO:0000256" key="8">
    <source>
        <dbReference type="ARBA" id="ARBA00022741"/>
    </source>
</evidence>
<evidence type="ECO:0000313" key="19">
    <source>
        <dbReference type="Proteomes" id="UP000317557"/>
    </source>
</evidence>
<comment type="similarity">
    <text evidence="2 13 14 15">Belongs to the NDK family.</text>
</comment>
<keyword evidence="6 13" id="KW-0808">Transferase</keyword>
<evidence type="ECO:0000256" key="2">
    <source>
        <dbReference type="ARBA" id="ARBA00008142"/>
    </source>
</evidence>